<dbReference type="SMART" id="SM00567">
    <property type="entry name" value="EZ_HEAT"/>
    <property type="match status" value="3"/>
</dbReference>
<accession>A0ABV6V163</accession>
<proteinExistence type="predicted"/>
<keyword evidence="2" id="KW-1185">Reference proteome</keyword>
<reference evidence="1 2" key="1">
    <citation type="submission" date="2024-09" db="EMBL/GenBank/DDBJ databases">
        <authorList>
            <person name="Lee S.D."/>
        </authorList>
    </citation>
    <scope>NUCLEOTIDE SEQUENCE [LARGE SCALE GENOMIC DNA]</scope>
    <source>
        <strain evidence="1 2">N1-5</strain>
    </source>
</reference>
<dbReference type="Gene3D" id="1.25.10.10">
    <property type="entry name" value="Leucine-rich Repeat Variant"/>
    <property type="match status" value="2"/>
</dbReference>
<dbReference type="Proteomes" id="UP001592528">
    <property type="component" value="Unassembled WGS sequence"/>
</dbReference>
<gene>
    <name evidence="1" type="ORF">ACEZDJ_39900</name>
</gene>
<dbReference type="InterPro" id="IPR021133">
    <property type="entry name" value="HEAT_type_2"/>
</dbReference>
<dbReference type="RefSeq" id="WP_030266005.1">
    <property type="nucleotide sequence ID" value="NZ_JBHEZZ010000046.1"/>
</dbReference>
<dbReference type="PROSITE" id="PS50077">
    <property type="entry name" value="HEAT_REPEAT"/>
    <property type="match status" value="1"/>
</dbReference>
<dbReference type="EMBL" id="JBHEZZ010000046">
    <property type="protein sequence ID" value="MFC1407460.1"/>
    <property type="molecule type" value="Genomic_DNA"/>
</dbReference>
<organism evidence="1 2">
    <name type="scientific">Streptacidiphilus cavernicola</name>
    <dbReference type="NCBI Taxonomy" id="3342716"/>
    <lineage>
        <taxon>Bacteria</taxon>
        <taxon>Bacillati</taxon>
        <taxon>Actinomycetota</taxon>
        <taxon>Actinomycetes</taxon>
        <taxon>Kitasatosporales</taxon>
        <taxon>Streptomycetaceae</taxon>
        <taxon>Streptacidiphilus</taxon>
    </lineage>
</organism>
<name>A0ABV6V163_9ACTN</name>
<comment type="caution">
    <text evidence="1">The sequence shown here is derived from an EMBL/GenBank/DDBJ whole genome shotgun (WGS) entry which is preliminary data.</text>
</comment>
<evidence type="ECO:0000313" key="2">
    <source>
        <dbReference type="Proteomes" id="UP001592528"/>
    </source>
</evidence>
<dbReference type="InterPro" id="IPR004155">
    <property type="entry name" value="PBS_lyase_HEAT"/>
</dbReference>
<dbReference type="InterPro" id="IPR011989">
    <property type="entry name" value="ARM-like"/>
</dbReference>
<evidence type="ECO:0000313" key="1">
    <source>
        <dbReference type="EMBL" id="MFC1407460.1"/>
    </source>
</evidence>
<sequence>MWVGLDEVDWAALEHNYGSAQNIPGLLRRCAGAEPDDVDDAAFQLLNHLFHQGGWICSAAPAALPYVVGLAASPDVLLPGRRMTLELVWRLAAEAGQVAAVDPEWQPAWEQTLPRILALLTDPCPEIRRDAAHILGICSSPGELVLPALLDSLQAEDDAAARLDLVLALGQAITRKPAGQRASEVIDLLRGLLDEPDAQMRLAAVHALAPSDPELPVRQVGALLEAIRDPSVELWRKSSTVEAGVEGVQHWTALLFPDPFPAFTLGLLADHDNADQRVGALSLAGGQLAQWRSANAGLLPALVARLHDSAPEVRFRAVELLACLGPAAAAYADDVVALLSDTAARATRDQETVAEGALWALARINDARCLPLLMGLMGGTRSGFASVSASYPVTAGWHYPVLPGLHEVLAALPDHCEVLAPAVGHKLASADDHTLNRLCQVLADWGPAAKAAIPDLFALLGGDRTWPAAAVALGGIGVAADEPRDALLARSGSGDQAELAAWAYWKVSGDPGPALAALGRMATLGRLPHPAVRRLADLGSHAAAFADQLRALTAAADVWTRVEAAHALWATTGDTEITVPALATAVQGLTKGAYQPVSLPAVRYLTQIGPAAAPAADRLRDVTTADQRLRCNGGWRGFAQDEAIRAAITELLKISG</sequence>
<protein>
    <submittedName>
        <fullName evidence="1">HEAT repeat domain-containing protein</fullName>
    </submittedName>
</protein>
<dbReference type="InterPro" id="IPR016024">
    <property type="entry name" value="ARM-type_fold"/>
</dbReference>
<dbReference type="SUPFAM" id="SSF48371">
    <property type="entry name" value="ARM repeat"/>
    <property type="match status" value="1"/>
</dbReference>